<keyword evidence="7" id="KW-1185">Reference proteome</keyword>
<comment type="similarity">
    <text evidence="1">Belongs to the bacterial solute-binding protein 5 family.</text>
</comment>
<dbReference type="RefSeq" id="WP_112267600.1">
    <property type="nucleotide sequence ID" value="NZ_SWMS01000007.1"/>
</dbReference>
<feature type="chain" id="PRO_5046288253" evidence="4">
    <location>
        <begin position="25"/>
        <end position="521"/>
    </location>
</feature>
<dbReference type="CDD" id="cd00995">
    <property type="entry name" value="PBP2_NikA_DppA_OppA_like"/>
    <property type="match status" value="1"/>
</dbReference>
<proteinExistence type="inferred from homology"/>
<feature type="domain" description="Solute-binding protein family 5" evidence="5">
    <location>
        <begin position="89"/>
        <end position="440"/>
    </location>
</feature>
<sequence>MIRSRRFPAAVAACLGALVLAACGGSPSAGNSGEPVGDPVAGGTANVIQIGEPRSLDPASLSNAWVLNAFLGNALYGTLLTNDSRTGELRYNLAESFGTRDNGATFDLKLREGLEFTDGTPLNAEAVKFNWDRFKDPQLGSTTMQEASMIASTEVVDARTLKITMVEPVPNFAWAVVTTSLNWVASPKALQAGRDSFDAEPVGAGPYTLDQWTRQDRIELVKNPGYWDAPKPYLDRITLRAAADPTQRINTMISGGADLSIETNWTILAKAEESGLQTDVVPLNGGQYVVMNMRKAPFDDVRARRAIAAALDLRAMDAVVYSGKGKLVPSLFTDSSRFHTGQRLATQDKDEAQRLFDELAADGKRVSFTFTTFPTPENRSVAEAVQAQLSAFRNVSVEVKTVDLTETARLHLTHDFEMMVSSAHFADPEPRLWTAFHSGSRANMSGIADERLDAALDAGRTATTLEDRKAAYRTVQERLIELVPGVFYTRTSPSVMAAQNIHGITQYGQGSLLPEELWIQE</sequence>
<evidence type="ECO:0000313" key="6">
    <source>
        <dbReference type="EMBL" id="TKG70889.1"/>
    </source>
</evidence>
<dbReference type="Gene3D" id="3.40.190.10">
    <property type="entry name" value="Periplasmic binding protein-like II"/>
    <property type="match status" value="1"/>
</dbReference>
<keyword evidence="2" id="KW-0813">Transport</keyword>
<comment type="caution">
    <text evidence="6">The sequence shown here is derived from an EMBL/GenBank/DDBJ whole genome shotgun (WGS) entry which is preliminary data.</text>
</comment>
<dbReference type="Gene3D" id="3.10.105.10">
    <property type="entry name" value="Dipeptide-binding Protein, Domain 3"/>
    <property type="match status" value="1"/>
</dbReference>
<dbReference type="InterPro" id="IPR000914">
    <property type="entry name" value="SBP_5_dom"/>
</dbReference>
<name>A0ABY2S6G6_9PSEU</name>
<evidence type="ECO:0000256" key="4">
    <source>
        <dbReference type="SAM" id="SignalP"/>
    </source>
</evidence>
<dbReference type="EMBL" id="SWMS01000007">
    <property type="protein sequence ID" value="TKG70889.1"/>
    <property type="molecule type" value="Genomic_DNA"/>
</dbReference>
<evidence type="ECO:0000256" key="3">
    <source>
        <dbReference type="ARBA" id="ARBA00022729"/>
    </source>
</evidence>
<dbReference type="PANTHER" id="PTHR30290">
    <property type="entry name" value="PERIPLASMIC BINDING COMPONENT OF ABC TRANSPORTER"/>
    <property type="match status" value="1"/>
</dbReference>
<dbReference type="Pfam" id="PF00496">
    <property type="entry name" value="SBP_bac_5"/>
    <property type="match status" value="1"/>
</dbReference>
<dbReference type="PROSITE" id="PS51257">
    <property type="entry name" value="PROKAR_LIPOPROTEIN"/>
    <property type="match status" value="1"/>
</dbReference>
<protein>
    <submittedName>
        <fullName evidence="6">ABC transporter substrate-binding protein</fullName>
    </submittedName>
</protein>
<keyword evidence="3 4" id="KW-0732">Signal</keyword>
<evidence type="ECO:0000256" key="2">
    <source>
        <dbReference type="ARBA" id="ARBA00022448"/>
    </source>
</evidence>
<organism evidence="6 7">
    <name type="scientific">Prauserella endophytica</name>
    <dbReference type="NCBI Taxonomy" id="1592324"/>
    <lineage>
        <taxon>Bacteria</taxon>
        <taxon>Bacillati</taxon>
        <taxon>Actinomycetota</taxon>
        <taxon>Actinomycetes</taxon>
        <taxon>Pseudonocardiales</taxon>
        <taxon>Pseudonocardiaceae</taxon>
        <taxon>Prauserella</taxon>
        <taxon>Prauserella coralliicola group</taxon>
    </lineage>
</organism>
<evidence type="ECO:0000259" key="5">
    <source>
        <dbReference type="Pfam" id="PF00496"/>
    </source>
</evidence>
<reference evidence="6 7" key="1">
    <citation type="journal article" date="2015" name="Antonie Van Leeuwenhoek">
        <title>Prauserella endophytica sp. nov., an endophytic actinobacterium isolated from Tamarix taklamakanensis.</title>
        <authorList>
            <person name="Liu J.M."/>
            <person name="Habden X."/>
            <person name="Guo L."/>
            <person name="Tuo L."/>
            <person name="Jiang Z.K."/>
            <person name="Liu S.W."/>
            <person name="Liu X.F."/>
            <person name="Chen L."/>
            <person name="Li R.F."/>
            <person name="Zhang Y.Q."/>
            <person name="Sun C.H."/>
        </authorList>
    </citation>
    <scope>NUCLEOTIDE SEQUENCE [LARGE SCALE GENOMIC DNA]</scope>
    <source>
        <strain evidence="6 7">CGMCC 4.7182</strain>
    </source>
</reference>
<dbReference type="InterPro" id="IPR030678">
    <property type="entry name" value="Peptide/Ni-bd"/>
</dbReference>
<dbReference type="SUPFAM" id="SSF53850">
    <property type="entry name" value="Periplasmic binding protein-like II"/>
    <property type="match status" value="1"/>
</dbReference>
<dbReference type="InterPro" id="IPR039424">
    <property type="entry name" value="SBP_5"/>
</dbReference>
<dbReference type="PANTHER" id="PTHR30290:SF9">
    <property type="entry name" value="OLIGOPEPTIDE-BINDING PROTEIN APPA"/>
    <property type="match status" value="1"/>
</dbReference>
<dbReference type="PIRSF" id="PIRSF002741">
    <property type="entry name" value="MppA"/>
    <property type="match status" value="1"/>
</dbReference>
<dbReference type="Proteomes" id="UP000309992">
    <property type="component" value="Unassembled WGS sequence"/>
</dbReference>
<evidence type="ECO:0000313" key="7">
    <source>
        <dbReference type="Proteomes" id="UP000309992"/>
    </source>
</evidence>
<accession>A0ABY2S6G6</accession>
<gene>
    <name evidence="6" type="ORF">FCN18_15330</name>
</gene>
<evidence type="ECO:0000256" key="1">
    <source>
        <dbReference type="ARBA" id="ARBA00005695"/>
    </source>
</evidence>
<feature type="signal peptide" evidence="4">
    <location>
        <begin position="1"/>
        <end position="24"/>
    </location>
</feature>